<name>A0A504YE28_FASGI</name>
<dbReference type="Proteomes" id="UP000316759">
    <property type="component" value="Unassembled WGS sequence"/>
</dbReference>
<reference evidence="3 4" key="1">
    <citation type="submission" date="2019-04" db="EMBL/GenBank/DDBJ databases">
        <title>Annotation for the trematode Fasciola gigantica.</title>
        <authorList>
            <person name="Choi Y.-J."/>
        </authorList>
    </citation>
    <scope>NUCLEOTIDE SEQUENCE [LARGE SCALE GENOMIC DNA]</scope>
    <source>
        <strain evidence="3">Uganda_cow_1</strain>
    </source>
</reference>
<dbReference type="InterPro" id="IPR002048">
    <property type="entry name" value="EF_hand_dom"/>
</dbReference>
<gene>
    <name evidence="3" type="ORF">FGIG_00359</name>
</gene>
<proteinExistence type="predicted"/>
<keyword evidence="1" id="KW-0106">Calcium</keyword>
<dbReference type="InterPro" id="IPR011992">
    <property type="entry name" value="EF-hand-dom_pair"/>
</dbReference>
<evidence type="ECO:0000259" key="2">
    <source>
        <dbReference type="PROSITE" id="PS50222"/>
    </source>
</evidence>
<dbReference type="SMART" id="SM01375">
    <property type="entry name" value="Dynein_light"/>
    <property type="match status" value="1"/>
</dbReference>
<dbReference type="STRING" id="46835.A0A504YE28"/>
<dbReference type="CDD" id="cd21454">
    <property type="entry name" value="DLC-like_TAL"/>
    <property type="match status" value="1"/>
</dbReference>
<organism evidence="3 4">
    <name type="scientific">Fasciola gigantica</name>
    <name type="common">Giant liver fluke</name>
    <dbReference type="NCBI Taxonomy" id="46835"/>
    <lineage>
        <taxon>Eukaryota</taxon>
        <taxon>Metazoa</taxon>
        <taxon>Spiralia</taxon>
        <taxon>Lophotrochozoa</taxon>
        <taxon>Platyhelminthes</taxon>
        <taxon>Trematoda</taxon>
        <taxon>Digenea</taxon>
        <taxon>Plagiorchiida</taxon>
        <taxon>Echinostomata</taxon>
        <taxon>Echinostomatoidea</taxon>
        <taxon>Fasciolidae</taxon>
        <taxon>Fasciola</taxon>
    </lineage>
</organism>
<comment type="caution">
    <text evidence="3">The sequence shown here is derived from an EMBL/GenBank/DDBJ whole genome shotgun (WGS) entry which is preliminary data.</text>
</comment>
<evidence type="ECO:0000313" key="3">
    <source>
        <dbReference type="EMBL" id="TPP56300.1"/>
    </source>
</evidence>
<accession>A0A504YE28</accession>
<dbReference type="PROSITE" id="PS00018">
    <property type="entry name" value="EF_HAND_1"/>
    <property type="match status" value="1"/>
</dbReference>
<dbReference type="GO" id="GO:0005509">
    <property type="term" value="F:calcium ion binding"/>
    <property type="evidence" value="ECO:0007669"/>
    <property type="project" value="InterPro"/>
</dbReference>
<dbReference type="Pfam" id="PF01221">
    <property type="entry name" value="Dynein_light"/>
    <property type="match status" value="1"/>
</dbReference>
<dbReference type="SUPFAM" id="SSF54648">
    <property type="entry name" value="DLC"/>
    <property type="match status" value="1"/>
</dbReference>
<dbReference type="Gene3D" id="3.30.740.10">
    <property type="entry name" value="Protein Inhibitor Of Neuronal Nitric Oxide Synthase"/>
    <property type="match status" value="1"/>
</dbReference>
<evidence type="ECO:0000313" key="4">
    <source>
        <dbReference type="Proteomes" id="UP000316759"/>
    </source>
</evidence>
<dbReference type="Gene3D" id="1.10.238.10">
    <property type="entry name" value="EF-hand"/>
    <property type="match status" value="1"/>
</dbReference>
<dbReference type="InterPro" id="IPR018247">
    <property type="entry name" value="EF_Hand_1_Ca_BS"/>
</dbReference>
<dbReference type="InterPro" id="IPR037177">
    <property type="entry name" value="DLC_sf"/>
</dbReference>
<dbReference type="AlphaFoldDB" id="A0A504YE28"/>
<keyword evidence="4" id="KW-1185">Reference proteome</keyword>
<sequence>MCRKMDPFLKVFFSIDGDASGMITIDELQEYVEANNLEESMVTDWQLLFDPQNTGVITLENFCRTLGIAPAEAKMQRDNMVKQNQTAPSAENGITILHTDVTDNLKEDILKKLMELLGLIESKEHVTFQLKKYLDDKYGRSWVVILTADSFWLQATHVTQSACCFRTNDISCLVWRTYEED</sequence>
<protein>
    <submittedName>
        <fullName evidence="3">Tegument antigen (I(H)A)</fullName>
    </submittedName>
</protein>
<feature type="domain" description="EF-hand" evidence="2">
    <location>
        <begin position="3"/>
        <end position="38"/>
    </location>
</feature>
<dbReference type="SUPFAM" id="SSF47473">
    <property type="entry name" value="EF-hand"/>
    <property type="match status" value="1"/>
</dbReference>
<dbReference type="InterPro" id="IPR001372">
    <property type="entry name" value="Dynein_light_chain_typ-1/2"/>
</dbReference>
<dbReference type="GO" id="GO:0007017">
    <property type="term" value="P:microtubule-based process"/>
    <property type="evidence" value="ECO:0007669"/>
    <property type="project" value="InterPro"/>
</dbReference>
<dbReference type="PROSITE" id="PS50222">
    <property type="entry name" value="EF_HAND_2"/>
    <property type="match status" value="1"/>
</dbReference>
<dbReference type="GO" id="GO:0030286">
    <property type="term" value="C:dynein complex"/>
    <property type="evidence" value="ECO:0007669"/>
    <property type="project" value="InterPro"/>
</dbReference>
<evidence type="ECO:0000256" key="1">
    <source>
        <dbReference type="ARBA" id="ARBA00022837"/>
    </source>
</evidence>
<dbReference type="OrthoDB" id="186625at2759"/>
<dbReference type="EMBL" id="SUNJ01014694">
    <property type="protein sequence ID" value="TPP56300.1"/>
    <property type="molecule type" value="Genomic_DNA"/>
</dbReference>